<evidence type="ECO:0000313" key="2">
    <source>
        <dbReference type="EMBL" id="CAB0000772.1"/>
    </source>
</evidence>
<evidence type="ECO:0000313" key="3">
    <source>
        <dbReference type="Proteomes" id="UP000479000"/>
    </source>
</evidence>
<evidence type="ECO:0000256" key="1">
    <source>
        <dbReference type="SAM" id="MobiDB-lite"/>
    </source>
</evidence>
<name>A0A6H5GD55_9HEMI</name>
<feature type="region of interest" description="Disordered" evidence="1">
    <location>
        <begin position="1"/>
        <end position="54"/>
    </location>
</feature>
<feature type="compositionally biased region" description="Pro residues" evidence="1">
    <location>
        <begin position="40"/>
        <end position="54"/>
    </location>
</feature>
<reference evidence="2 3" key="1">
    <citation type="submission" date="2020-02" db="EMBL/GenBank/DDBJ databases">
        <authorList>
            <person name="Ferguson B K."/>
        </authorList>
    </citation>
    <scope>NUCLEOTIDE SEQUENCE [LARGE SCALE GENOMIC DNA]</scope>
</reference>
<dbReference type="Proteomes" id="UP000479000">
    <property type="component" value="Unassembled WGS sequence"/>
</dbReference>
<dbReference type="AlphaFoldDB" id="A0A6H5GD55"/>
<accession>A0A6H5GD55</accession>
<feature type="compositionally biased region" description="Gly residues" evidence="1">
    <location>
        <begin position="10"/>
        <end position="21"/>
    </location>
</feature>
<gene>
    <name evidence="2" type="ORF">NTEN_LOCUS6559</name>
</gene>
<sequence>GEEEEWKESNGGGGRGTGGGSEAIKKEEDLRDAVALAPTSPAPPPSPAVLPPPAAVPLLRVNPALATDPALRVPQEPEQASISSVLGVLKSKTELVHVLEEEDPEEDRRRRIRRRIIVGGSGGGSLDRKDSKASINSAILALKTSSGISRSSISRKSSTILLSSPSLPFRIFR</sequence>
<organism evidence="2 3">
    <name type="scientific">Nesidiocoris tenuis</name>
    <dbReference type="NCBI Taxonomy" id="355587"/>
    <lineage>
        <taxon>Eukaryota</taxon>
        <taxon>Metazoa</taxon>
        <taxon>Ecdysozoa</taxon>
        <taxon>Arthropoda</taxon>
        <taxon>Hexapoda</taxon>
        <taxon>Insecta</taxon>
        <taxon>Pterygota</taxon>
        <taxon>Neoptera</taxon>
        <taxon>Paraneoptera</taxon>
        <taxon>Hemiptera</taxon>
        <taxon>Heteroptera</taxon>
        <taxon>Panheteroptera</taxon>
        <taxon>Cimicomorpha</taxon>
        <taxon>Miridae</taxon>
        <taxon>Dicyphina</taxon>
        <taxon>Nesidiocoris</taxon>
    </lineage>
</organism>
<feature type="compositionally biased region" description="Basic and acidic residues" evidence="1">
    <location>
        <begin position="23"/>
        <end position="32"/>
    </location>
</feature>
<dbReference type="EMBL" id="CADCXU010009893">
    <property type="protein sequence ID" value="CAB0000772.1"/>
    <property type="molecule type" value="Genomic_DNA"/>
</dbReference>
<proteinExistence type="predicted"/>
<protein>
    <submittedName>
        <fullName evidence="2">Uncharacterized protein</fullName>
    </submittedName>
</protein>
<keyword evidence="3" id="KW-1185">Reference proteome</keyword>
<feature type="non-terminal residue" evidence="2">
    <location>
        <position position="1"/>
    </location>
</feature>